<dbReference type="CDD" id="cd00293">
    <property type="entry name" value="USP-like"/>
    <property type="match status" value="1"/>
</dbReference>
<protein>
    <submittedName>
        <fullName evidence="3">Nucleotide-binding universal stress protein, UspA family</fullName>
    </submittedName>
</protein>
<dbReference type="Pfam" id="PF00582">
    <property type="entry name" value="Usp"/>
    <property type="match status" value="1"/>
</dbReference>
<sequence>MKKILLPIDGSAGCQKALDLAEDMAKKFDSTITVFNVYYYLNTQTADGFVVEENKVRNVDVNREIANKTAEYFKSRGVKADAKVVTGDPAMDIIDEAEKGSYDLVIMCTHGMSANRRFLLGSVTNKVVHHIKVPVLVVR</sequence>
<dbReference type="PANTHER" id="PTHR46268">
    <property type="entry name" value="STRESS RESPONSE PROTEIN NHAX"/>
    <property type="match status" value="1"/>
</dbReference>
<dbReference type="InterPro" id="IPR014729">
    <property type="entry name" value="Rossmann-like_a/b/a_fold"/>
</dbReference>
<evidence type="ECO:0000259" key="2">
    <source>
        <dbReference type="Pfam" id="PF00582"/>
    </source>
</evidence>
<proteinExistence type="inferred from homology"/>
<dbReference type="PANTHER" id="PTHR46268:SF6">
    <property type="entry name" value="UNIVERSAL STRESS PROTEIN UP12"/>
    <property type="match status" value="1"/>
</dbReference>
<organism evidence="3 4">
    <name type="scientific">Dethiosulfatibacter aminovorans DSM 17477</name>
    <dbReference type="NCBI Taxonomy" id="1121476"/>
    <lineage>
        <taxon>Bacteria</taxon>
        <taxon>Bacillati</taxon>
        <taxon>Bacillota</taxon>
        <taxon>Tissierellia</taxon>
        <taxon>Dethiosulfatibacter</taxon>
    </lineage>
</organism>
<accession>A0A1M6JMG9</accession>
<dbReference type="EMBL" id="FQZL01000022">
    <property type="protein sequence ID" value="SHJ47919.1"/>
    <property type="molecule type" value="Genomic_DNA"/>
</dbReference>
<reference evidence="3 4" key="1">
    <citation type="submission" date="2016-11" db="EMBL/GenBank/DDBJ databases">
        <authorList>
            <person name="Jaros S."/>
            <person name="Januszkiewicz K."/>
            <person name="Wedrychowicz H."/>
        </authorList>
    </citation>
    <scope>NUCLEOTIDE SEQUENCE [LARGE SCALE GENOMIC DNA]</scope>
    <source>
        <strain evidence="3 4">DSM 17477</strain>
    </source>
</reference>
<dbReference type="PRINTS" id="PR01438">
    <property type="entry name" value="UNVRSLSTRESS"/>
</dbReference>
<evidence type="ECO:0000313" key="3">
    <source>
        <dbReference type="EMBL" id="SHJ47919.1"/>
    </source>
</evidence>
<dbReference type="STRING" id="1121476.SAMN02745751_02659"/>
<dbReference type="Gene3D" id="3.40.50.620">
    <property type="entry name" value="HUPs"/>
    <property type="match status" value="1"/>
</dbReference>
<name>A0A1M6JMG9_9FIRM</name>
<evidence type="ECO:0000313" key="4">
    <source>
        <dbReference type="Proteomes" id="UP000184052"/>
    </source>
</evidence>
<dbReference type="InterPro" id="IPR006015">
    <property type="entry name" value="Universal_stress_UspA"/>
</dbReference>
<dbReference type="SUPFAM" id="SSF52402">
    <property type="entry name" value="Adenine nucleotide alpha hydrolases-like"/>
    <property type="match status" value="1"/>
</dbReference>
<dbReference type="OrthoDB" id="9794782at2"/>
<evidence type="ECO:0000256" key="1">
    <source>
        <dbReference type="ARBA" id="ARBA00008791"/>
    </source>
</evidence>
<keyword evidence="4" id="KW-1185">Reference proteome</keyword>
<comment type="similarity">
    <text evidence="1">Belongs to the universal stress protein A family.</text>
</comment>
<dbReference type="AlphaFoldDB" id="A0A1M6JMG9"/>
<dbReference type="Proteomes" id="UP000184052">
    <property type="component" value="Unassembled WGS sequence"/>
</dbReference>
<dbReference type="RefSeq" id="WP_073050061.1">
    <property type="nucleotide sequence ID" value="NZ_FQZL01000022.1"/>
</dbReference>
<feature type="domain" description="UspA" evidence="2">
    <location>
        <begin position="1"/>
        <end position="139"/>
    </location>
</feature>
<gene>
    <name evidence="3" type="ORF">SAMN02745751_02659</name>
</gene>
<dbReference type="InterPro" id="IPR006016">
    <property type="entry name" value="UspA"/>
</dbReference>